<sequence length="223" mass="24965">MEPTPPLPPPPPPSFSIPTNEDNNKKERKKRIIGKGRKKIEIKKIENKKKLDICFSKRYRGFLSMAEELSILCGVDVAAIVFSPTGKAYSFSNTSVEQLIDKLPPMPLHQDSYAIMEKVVDEKFKEKEEEEEDDDGDEDDDEDEEELNMNYDDAMVQEKMEELRGIISLDSDNAGVVSSSTSVKSDHDDQCLVPCVFNPFLAAIGDLHLVLGPTAPSPSFPFI</sequence>
<dbReference type="Proteomes" id="UP000827976">
    <property type="component" value="Chromosome 9"/>
</dbReference>
<gene>
    <name evidence="1" type="ORF">IHE45_09G045400</name>
</gene>
<name>A0ACB7VES9_DIOAL</name>
<comment type="caution">
    <text evidence="1">The sequence shown here is derived from an EMBL/GenBank/DDBJ whole genome shotgun (WGS) entry which is preliminary data.</text>
</comment>
<accession>A0ACB7VES9</accession>
<dbReference type="EMBL" id="CM037019">
    <property type="protein sequence ID" value="KAH7672280.1"/>
    <property type="molecule type" value="Genomic_DNA"/>
</dbReference>
<evidence type="ECO:0000313" key="2">
    <source>
        <dbReference type="Proteomes" id="UP000827976"/>
    </source>
</evidence>
<reference evidence="2" key="1">
    <citation type="journal article" date="2022" name="Nat. Commun.">
        <title>Chromosome evolution and the genetic basis of agronomically important traits in greater yam.</title>
        <authorList>
            <person name="Bredeson J.V."/>
            <person name="Lyons J.B."/>
            <person name="Oniyinde I.O."/>
            <person name="Okereke N.R."/>
            <person name="Kolade O."/>
            <person name="Nnabue I."/>
            <person name="Nwadili C.O."/>
            <person name="Hribova E."/>
            <person name="Parker M."/>
            <person name="Nwogha J."/>
            <person name="Shu S."/>
            <person name="Carlson J."/>
            <person name="Kariba R."/>
            <person name="Muthemba S."/>
            <person name="Knop K."/>
            <person name="Barton G.J."/>
            <person name="Sherwood A.V."/>
            <person name="Lopez-Montes A."/>
            <person name="Asiedu R."/>
            <person name="Jamnadass R."/>
            <person name="Muchugi A."/>
            <person name="Goodstein D."/>
            <person name="Egesi C.N."/>
            <person name="Featherston J."/>
            <person name="Asfaw A."/>
            <person name="Simpson G.G."/>
            <person name="Dolezel J."/>
            <person name="Hendre P.S."/>
            <person name="Van Deynze A."/>
            <person name="Kumar P.L."/>
            <person name="Obidiegwu J.E."/>
            <person name="Bhattacharjee R."/>
            <person name="Rokhsar D.S."/>
        </authorList>
    </citation>
    <scope>NUCLEOTIDE SEQUENCE [LARGE SCALE GENOMIC DNA]</scope>
    <source>
        <strain evidence="2">cv. TDa95/00328</strain>
    </source>
</reference>
<organism evidence="1 2">
    <name type="scientific">Dioscorea alata</name>
    <name type="common">Purple yam</name>
    <dbReference type="NCBI Taxonomy" id="55571"/>
    <lineage>
        <taxon>Eukaryota</taxon>
        <taxon>Viridiplantae</taxon>
        <taxon>Streptophyta</taxon>
        <taxon>Embryophyta</taxon>
        <taxon>Tracheophyta</taxon>
        <taxon>Spermatophyta</taxon>
        <taxon>Magnoliopsida</taxon>
        <taxon>Liliopsida</taxon>
        <taxon>Dioscoreales</taxon>
        <taxon>Dioscoreaceae</taxon>
        <taxon>Dioscorea</taxon>
    </lineage>
</organism>
<keyword evidence="2" id="KW-1185">Reference proteome</keyword>
<evidence type="ECO:0000313" key="1">
    <source>
        <dbReference type="EMBL" id="KAH7672280.1"/>
    </source>
</evidence>
<protein>
    <submittedName>
        <fullName evidence="1">SRF-like protein</fullName>
    </submittedName>
</protein>
<proteinExistence type="predicted"/>